<dbReference type="Proteomes" id="UP000241890">
    <property type="component" value="Unassembled WGS sequence"/>
</dbReference>
<reference evidence="7 8" key="1">
    <citation type="submission" date="2017-12" db="EMBL/GenBank/DDBJ databases">
        <title>Sequencing, de novo assembly and annotation of complete genome of a new Thraustochytrid species, strain FCC1311.</title>
        <authorList>
            <person name="Sedici K."/>
            <person name="Godart F."/>
            <person name="Aiese Cigliano R."/>
            <person name="Sanseverino W."/>
            <person name="Barakat M."/>
            <person name="Ortet P."/>
            <person name="Marechal E."/>
            <person name="Cagnac O."/>
            <person name="Amato A."/>
        </authorList>
    </citation>
    <scope>NUCLEOTIDE SEQUENCE [LARGE SCALE GENOMIC DNA]</scope>
</reference>
<evidence type="ECO:0000256" key="2">
    <source>
        <dbReference type="ARBA" id="ARBA00022692"/>
    </source>
</evidence>
<dbReference type="InterPro" id="IPR050307">
    <property type="entry name" value="Sterol_Desaturase_Related"/>
</dbReference>
<keyword evidence="8" id="KW-1185">Reference proteome</keyword>
<evidence type="ECO:0000259" key="6">
    <source>
        <dbReference type="Pfam" id="PF04116"/>
    </source>
</evidence>
<feature type="transmembrane region" description="Helical" evidence="5">
    <location>
        <begin position="32"/>
        <end position="57"/>
    </location>
</feature>
<organism evidence="7 8">
    <name type="scientific">Hondaea fermentalgiana</name>
    <dbReference type="NCBI Taxonomy" id="2315210"/>
    <lineage>
        <taxon>Eukaryota</taxon>
        <taxon>Sar</taxon>
        <taxon>Stramenopiles</taxon>
        <taxon>Bigyra</taxon>
        <taxon>Labyrinthulomycetes</taxon>
        <taxon>Thraustochytrida</taxon>
        <taxon>Thraustochytriidae</taxon>
        <taxon>Hondaea</taxon>
    </lineage>
</organism>
<keyword evidence="3 5" id="KW-1133">Transmembrane helix</keyword>
<keyword evidence="2 5" id="KW-0812">Transmembrane</keyword>
<evidence type="ECO:0000313" key="7">
    <source>
        <dbReference type="EMBL" id="GBG27014.1"/>
    </source>
</evidence>
<comment type="caution">
    <text evidence="7">The sequence shown here is derived from an EMBL/GenBank/DDBJ whole genome shotgun (WGS) entry which is preliminary data.</text>
</comment>
<dbReference type="GO" id="GO:0005506">
    <property type="term" value="F:iron ion binding"/>
    <property type="evidence" value="ECO:0007669"/>
    <property type="project" value="InterPro"/>
</dbReference>
<feature type="domain" description="Fatty acid hydroxylase" evidence="6">
    <location>
        <begin position="122"/>
        <end position="251"/>
    </location>
</feature>
<accession>A0A2R5GGM9</accession>
<dbReference type="InterPro" id="IPR006694">
    <property type="entry name" value="Fatty_acid_hydroxylase"/>
</dbReference>
<evidence type="ECO:0000313" key="8">
    <source>
        <dbReference type="Proteomes" id="UP000241890"/>
    </source>
</evidence>
<evidence type="ECO:0000256" key="1">
    <source>
        <dbReference type="ARBA" id="ARBA00004370"/>
    </source>
</evidence>
<keyword evidence="4 5" id="KW-0472">Membrane</keyword>
<dbReference type="OrthoDB" id="408954at2759"/>
<feature type="transmembrane region" description="Helical" evidence="5">
    <location>
        <begin position="116"/>
        <end position="135"/>
    </location>
</feature>
<comment type="subcellular location">
    <subcellularLocation>
        <location evidence="1">Membrane</location>
    </subcellularLocation>
</comment>
<feature type="transmembrane region" description="Helical" evidence="5">
    <location>
        <begin position="77"/>
        <end position="96"/>
    </location>
</feature>
<dbReference type="GO" id="GO:0008610">
    <property type="term" value="P:lipid biosynthetic process"/>
    <property type="evidence" value="ECO:0007669"/>
    <property type="project" value="InterPro"/>
</dbReference>
<gene>
    <name evidence="7" type="ORF">FCC1311_075031</name>
</gene>
<evidence type="ECO:0000256" key="3">
    <source>
        <dbReference type="ARBA" id="ARBA00022989"/>
    </source>
</evidence>
<dbReference type="AlphaFoldDB" id="A0A2R5GGM9"/>
<name>A0A2R5GGM9_9STRA</name>
<dbReference type="Pfam" id="PF04116">
    <property type="entry name" value="FA_hydroxylase"/>
    <property type="match status" value="1"/>
</dbReference>
<dbReference type="InParanoid" id="A0A2R5GGM9"/>
<sequence>MDDVVHLADKYVFTPYVYPETLPEDDIYRQSVTLWILTTIGGYLLYFSVAGLSYEFLFDKRLMKHPKFLENQIAKEIWVTCTAIPVMTLMYVPFFLAEIRGHTLLFDDIDERSVAFNVWSVIAYIMWNDMLIYWIHRGLHHRWVYKYVHKTHHKWLISTPFASHAFTPLDGALQGSPYHLFVFVHPINKYVFLTCFVLVNVWTVYIHGSGIEMPPMLREIVNDEAHHEDHHLFFNYNHGQYFTLWDRIGGTYREPSRYKGKSPREELKLKGL</sequence>
<dbReference type="PANTHER" id="PTHR11863">
    <property type="entry name" value="STEROL DESATURASE"/>
    <property type="match status" value="1"/>
</dbReference>
<evidence type="ECO:0000256" key="4">
    <source>
        <dbReference type="ARBA" id="ARBA00023136"/>
    </source>
</evidence>
<dbReference type="GO" id="GO:0016491">
    <property type="term" value="F:oxidoreductase activity"/>
    <property type="evidence" value="ECO:0007669"/>
    <property type="project" value="InterPro"/>
</dbReference>
<feature type="transmembrane region" description="Helical" evidence="5">
    <location>
        <begin position="187"/>
        <end position="208"/>
    </location>
</feature>
<protein>
    <submittedName>
        <fullName evidence="7">Delta7-sterol 56-desaturase</fullName>
    </submittedName>
</protein>
<dbReference type="GO" id="GO:0016020">
    <property type="term" value="C:membrane"/>
    <property type="evidence" value="ECO:0007669"/>
    <property type="project" value="UniProtKB-SubCell"/>
</dbReference>
<proteinExistence type="predicted"/>
<dbReference type="EMBL" id="BEYU01000027">
    <property type="protein sequence ID" value="GBG27014.1"/>
    <property type="molecule type" value="Genomic_DNA"/>
</dbReference>
<evidence type="ECO:0000256" key="5">
    <source>
        <dbReference type="SAM" id="Phobius"/>
    </source>
</evidence>